<proteinExistence type="predicted"/>
<accession>W8W197</accession>
<name>W8W197_9VIRU</name>
<evidence type="ECO:0000313" key="3">
    <source>
        <dbReference type="Proteomes" id="UP000141616"/>
    </source>
</evidence>
<dbReference type="KEGG" id="vg:18501559"/>
<evidence type="ECO:0000313" key="2">
    <source>
        <dbReference type="EMBL" id="CCV01853.1"/>
    </source>
</evidence>
<organism evidence="2 3">
    <name type="scientific">Invertebrate iridescent virus 22</name>
    <dbReference type="NCBI Taxonomy" id="345198"/>
    <lineage>
        <taxon>Viruses</taxon>
        <taxon>Varidnaviria</taxon>
        <taxon>Bamfordvirae</taxon>
        <taxon>Nucleocytoviricota</taxon>
        <taxon>Megaviricetes</taxon>
        <taxon>Pimascovirales</taxon>
        <taxon>Pimascovirales incertae sedis</taxon>
        <taxon>Iridoviridae</taxon>
        <taxon>Betairidovirinae</taxon>
        <taxon>Chloriridovirus</taxon>
        <taxon>Chloriridovirus simulium1</taxon>
    </lineage>
</organism>
<feature type="region of interest" description="Disordered" evidence="1">
    <location>
        <begin position="69"/>
        <end position="108"/>
    </location>
</feature>
<evidence type="ECO:0000256" key="1">
    <source>
        <dbReference type="SAM" id="MobiDB-lite"/>
    </source>
</evidence>
<feature type="compositionally biased region" description="Low complexity" evidence="1">
    <location>
        <begin position="71"/>
        <end position="108"/>
    </location>
</feature>
<dbReference type="RefSeq" id="YP_009010770.1">
    <property type="nucleotide sequence ID" value="NC_023615.1"/>
</dbReference>
<protein>
    <submittedName>
        <fullName evidence="2">Uncharacterized protein</fullName>
    </submittedName>
</protein>
<sequence length="211" mass="24016">MESNNYNGVHIISEAVIMGGISMYFYKKISELESTIEDLKGQIAMQNDQIRFLLGSNTTLQQPKFTPLKIPQQPQRSQPPQQTLQPQRSQPPQQTLLQQPQRPQTLPQTNRKENFNFAQVQEMVNNSTKQQCENGVCQLVPKNKEEKKVVISKISKQIEFDTEGINQDETCKVKTFTDFSPNPVIKSVTPKPSVSLGENDLQKILNDIDDE</sequence>
<dbReference type="Proteomes" id="UP000141616">
    <property type="component" value="Segment"/>
</dbReference>
<reference evidence="2 3" key="1">
    <citation type="submission" date="2013-03" db="EMBL/GenBank/DDBJ databases">
        <title>Genomic and evolutionary features of invertebrate iridoviruse.</title>
        <authorList>
            <person name="Piegu B."/>
            <person name="Guizard S."/>
            <person name="Bideshi D."/>
            <person name="Spears T."/>
            <person name="Federici B."/>
            <person name="Bigot Y."/>
        </authorList>
    </citation>
    <scope>NUCLEOTIDE SEQUENCE [LARGE SCALE GENOMIC DNA]</scope>
    <source>
        <strain evidence="2">IIV22Aberystwyth</strain>
    </source>
</reference>
<dbReference type="GeneID" id="18501559"/>
<gene>
    <name evidence="2" type="primary">009L</name>
    <name evidence="2" type="ORF">IIV22A_009L</name>
</gene>
<dbReference type="EMBL" id="HF920634">
    <property type="protein sequence ID" value="CCV01853.1"/>
    <property type="molecule type" value="Genomic_DNA"/>
</dbReference>